<sequence length="388" mass="44978">MLVLVLHLQMLQLNNKDIWLRRHHNIPEVHMFTKIVVLAKLIIILLLNVNFINLLKILGMKVIISTFIPKSKEDILRKIYIFFLLILFSILGGCSQVSEPDNKAVYESFEQPIAEVEDVFTLGLYNGQDFEYERTFEINDDPFQKDLVLGNKTSEKSSFILVIFNHGKQIEFKVEDKITNKYSFDVEPDEYHKMDISFSDIEDGFHSITYVLLDNPEEFPQDYETAMDLSNIFSVRVNLFKNINSIPDERPELVANAIKSDTRNIHGVLLSDEKEKYKVLFNEPVKENQKLPVKLNYGNANSESMDFYMVSLLNFEQVPINDAPYLYDALGSDEEKELSFDINSHSLNHKNNSYQFIMLPTPFKALTDEDPFLLQDPLASNRATLIRE</sequence>
<evidence type="ECO:0000256" key="1">
    <source>
        <dbReference type="SAM" id="Phobius"/>
    </source>
</evidence>
<keyword evidence="2" id="KW-0614">Plasmid</keyword>
<keyword evidence="1" id="KW-1133">Transmembrane helix</keyword>
<geneLocation type="plasmid" evidence="2">
    <name>pNM11</name>
</geneLocation>
<dbReference type="AlphaFoldDB" id="K7XUH5"/>
<protein>
    <submittedName>
        <fullName evidence="2">Uncharacterized protein</fullName>
    </submittedName>
</protein>
<accession>K7XUH5</accession>
<name>K7XUH5_9BACL</name>
<feature type="transmembrane region" description="Helical" evidence="1">
    <location>
        <begin position="35"/>
        <end position="58"/>
    </location>
</feature>
<keyword evidence="1" id="KW-0472">Membrane</keyword>
<evidence type="ECO:0000313" key="2">
    <source>
        <dbReference type="EMBL" id="AFX82604.1"/>
    </source>
</evidence>
<dbReference type="EMBL" id="JX847604">
    <property type="protein sequence ID" value="AFX82604.1"/>
    <property type="molecule type" value="Genomic_DNA"/>
</dbReference>
<organism evidence="2">
    <name type="scientific">Planococcus citreus</name>
    <dbReference type="NCBI Taxonomy" id="1373"/>
    <lineage>
        <taxon>Bacteria</taxon>
        <taxon>Bacillati</taxon>
        <taxon>Bacillota</taxon>
        <taxon>Bacilli</taxon>
        <taxon>Bacillales</taxon>
        <taxon>Caryophanaceae</taxon>
        <taxon>Planococcus</taxon>
    </lineage>
</organism>
<reference evidence="2" key="1">
    <citation type="submission" date="2012-09" db="EMBL/GenBank/DDBJ databases">
        <authorList>
            <person name="Chao W."/>
        </authorList>
    </citation>
    <scope>NUCLEOTIDE SEQUENCE</scope>
    <source>
        <strain evidence="2">A2-4</strain>
        <plasmid evidence="2">pNM11</plasmid>
    </source>
</reference>
<proteinExistence type="predicted"/>
<feature type="transmembrane region" description="Helical" evidence="1">
    <location>
        <begin position="79"/>
        <end position="98"/>
    </location>
</feature>
<keyword evidence="1" id="KW-0812">Transmembrane</keyword>